<evidence type="ECO:0000313" key="2">
    <source>
        <dbReference type="Proteomes" id="UP000031258"/>
    </source>
</evidence>
<sequence>MKKYHISPAKLFWHLIEGITSSCFLKFKHRLIISDYDVSRNIARDTGMVAKDIDRILEKVKGSHERQ</sequence>
<accession>A0A0C1QJB1</accession>
<dbReference type="AlphaFoldDB" id="A0A0C1QJB1"/>
<dbReference type="Proteomes" id="UP000031258">
    <property type="component" value="Unassembled WGS sequence"/>
</dbReference>
<dbReference type="OrthoDB" id="9848710at2"/>
<comment type="caution">
    <text evidence="1">The sequence shown here is derived from an EMBL/GenBank/DDBJ whole genome shotgun (WGS) entry which is preliminary data.</text>
</comment>
<reference evidence="1 2" key="1">
    <citation type="submission" date="2014-11" db="EMBL/GenBank/DDBJ databases">
        <title>A Rickettsiales Symbiont of Amoebae With Ancient Features.</title>
        <authorList>
            <person name="Schulz F."/>
            <person name="Martijn J."/>
            <person name="Wascher F."/>
            <person name="Kostanjsek R."/>
            <person name="Ettema T.J."/>
            <person name="Horn M."/>
        </authorList>
    </citation>
    <scope>NUCLEOTIDE SEQUENCE [LARGE SCALE GENOMIC DNA]</scope>
    <source>
        <strain evidence="1 2">UWC36</strain>
    </source>
</reference>
<gene>
    <name evidence="1" type="ORF">NF27_DP01480</name>
</gene>
<name>A0A0C1QJB1_9RICK</name>
<keyword evidence="2" id="KW-1185">Reference proteome</keyword>
<dbReference type="RefSeq" id="WP_039455861.1">
    <property type="nucleotide sequence ID" value="NZ_JSWE01000092.1"/>
</dbReference>
<evidence type="ECO:0000313" key="1">
    <source>
        <dbReference type="EMBL" id="KIE05604.1"/>
    </source>
</evidence>
<organism evidence="1 2">
    <name type="scientific">Candidatus Jidaibacter acanthamoebae</name>
    <dbReference type="NCBI Taxonomy" id="86105"/>
    <lineage>
        <taxon>Bacteria</taxon>
        <taxon>Pseudomonadati</taxon>
        <taxon>Pseudomonadota</taxon>
        <taxon>Alphaproteobacteria</taxon>
        <taxon>Rickettsiales</taxon>
        <taxon>Candidatus Midichloriaceae</taxon>
        <taxon>Candidatus Jidaibacter</taxon>
    </lineage>
</organism>
<proteinExistence type="predicted"/>
<protein>
    <submittedName>
        <fullName evidence="1">Uncharacterized protein</fullName>
    </submittedName>
</protein>
<dbReference type="EMBL" id="JSWE01000092">
    <property type="protein sequence ID" value="KIE05604.1"/>
    <property type="molecule type" value="Genomic_DNA"/>
</dbReference>